<evidence type="ECO:0008006" key="3">
    <source>
        <dbReference type="Google" id="ProtNLM"/>
    </source>
</evidence>
<dbReference type="Proteomes" id="UP001501842">
    <property type="component" value="Unassembled WGS sequence"/>
</dbReference>
<protein>
    <recommendedName>
        <fullName evidence="3">DUF1269 domain-containing protein</fullName>
    </recommendedName>
</protein>
<dbReference type="Pfam" id="PF06897">
    <property type="entry name" value="DUF1269"/>
    <property type="match status" value="1"/>
</dbReference>
<proteinExistence type="predicted"/>
<name>A0ABP6GX01_9ACTN</name>
<dbReference type="RefSeq" id="WP_344453135.1">
    <property type="nucleotide sequence ID" value="NZ_BAAATZ010000021.1"/>
</dbReference>
<evidence type="ECO:0000313" key="1">
    <source>
        <dbReference type="EMBL" id="GAA2732148.1"/>
    </source>
</evidence>
<evidence type="ECO:0000313" key="2">
    <source>
        <dbReference type="Proteomes" id="UP001501842"/>
    </source>
</evidence>
<sequence>MTEAPQKLLVIGFDDPLKASEFMLTALRMQKNGQLRLHDAVFIERAEDGRSVVRETQDFTPGKGALGAGMWGLLLGTLLGGPVGGLIGGAASAGGGALLGKLIDTGIKDEKIAELREAVPPGTTALALLISSLSLVDLQNELARFPGAQFVESDLYDAAVHAVRVSLGEIQD</sequence>
<reference evidence="2" key="1">
    <citation type="journal article" date="2019" name="Int. J. Syst. Evol. Microbiol.">
        <title>The Global Catalogue of Microorganisms (GCM) 10K type strain sequencing project: providing services to taxonomists for standard genome sequencing and annotation.</title>
        <authorList>
            <consortium name="The Broad Institute Genomics Platform"/>
            <consortium name="The Broad Institute Genome Sequencing Center for Infectious Disease"/>
            <person name="Wu L."/>
            <person name="Ma J."/>
        </authorList>
    </citation>
    <scope>NUCLEOTIDE SEQUENCE [LARGE SCALE GENOMIC DNA]</scope>
    <source>
        <strain evidence="2">JCM 8201</strain>
    </source>
</reference>
<gene>
    <name evidence="1" type="ORF">GCM10010439_49220</name>
</gene>
<dbReference type="EMBL" id="BAAATZ010000021">
    <property type="protein sequence ID" value="GAA2732148.1"/>
    <property type="molecule type" value="Genomic_DNA"/>
</dbReference>
<comment type="caution">
    <text evidence="1">The sequence shown here is derived from an EMBL/GenBank/DDBJ whole genome shotgun (WGS) entry which is preliminary data.</text>
</comment>
<organism evidence="1 2">
    <name type="scientific">Actinocorallia aurantiaca</name>
    <dbReference type="NCBI Taxonomy" id="46204"/>
    <lineage>
        <taxon>Bacteria</taxon>
        <taxon>Bacillati</taxon>
        <taxon>Actinomycetota</taxon>
        <taxon>Actinomycetes</taxon>
        <taxon>Streptosporangiales</taxon>
        <taxon>Thermomonosporaceae</taxon>
        <taxon>Actinocorallia</taxon>
    </lineage>
</organism>
<keyword evidence="2" id="KW-1185">Reference proteome</keyword>
<accession>A0ABP6GX01</accession>
<dbReference type="InterPro" id="IPR009200">
    <property type="entry name" value="DUF1269_membrane"/>
</dbReference>